<keyword evidence="4" id="KW-0456">Lyase</keyword>
<feature type="domain" description="Aromatic amino acid beta-eliminating lyase/threonine aldolase" evidence="6">
    <location>
        <begin position="44"/>
        <end position="418"/>
    </location>
</feature>
<evidence type="ECO:0000313" key="7">
    <source>
        <dbReference type="EMBL" id="OHA03884.1"/>
    </source>
</evidence>
<evidence type="ECO:0000256" key="4">
    <source>
        <dbReference type="ARBA" id="ARBA00023239"/>
    </source>
</evidence>
<proteinExistence type="inferred from homology"/>
<accession>A0A1G2KXF1</accession>
<dbReference type="SUPFAM" id="SSF53383">
    <property type="entry name" value="PLP-dependent transferases"/>
    <property type="match status" value="1"/>
</dbReference>
<gene>
    <name evidence="7" type="ORF">A3C16_01160</name>
</gene>
<protein>
    <recommendedName>
        <fullName evidence="6">Aromatic amino acid beta-eliminating lyase/threonine aldolase domain-containing protein</fullName>
    </recommendedName>
</protein>
<dbReference type="GO" id="GO:0009072">
    <property type="term" value="P:aromatic amino acid metabolic process"/>
    <property type="evidence" value="ECO:0007669"/>
    <property type="project" value="InterPro"/>
</dbReference>
<dbReference type="PIRSF" id="PIRSF001386">
    <property type="entry name" value="Trpase"/>
    <property type="match status" value="1"/>
</dbReference>
<sequence>MIMPPYKTKMVEPIRILTKKERIVKIRRAGYNLFFLKSEDVTIDLLTDSGTGAMSEHQWAALMEGDESYAGSTSFFRLKKAVADILGFRLVIPTHQGRGAEAAFNKAVLKKGDIVTGNSPFDTTRAHIEHVGATIVDATCKEAFSFKNTSAFKGNVDIKKLERTLKQCGDTVAYVLLTMTCNSMGGQPISLANIKDVARLCTAYKRPLYYDIARFAENAFFIQEREKKYRTWSVHAIVREMMKHADGALMSAKKDAIVNMGGFIALRSAELYGRISPYSILNEGFLHYGGMSGRDMEALAVGLHEGTEEKYLRHRVGQTAYLAESLHRMNVPVIRPAGGHAVYVNAGLMLPHIPWNNFPAQALAIAVYIEGGIRGVEIGSIMEGRDPNTRESRRAHTELLRLAIPRRVYSQEHLDHVIETFRAVAHHKKRISGVRFRHEAPILRHFSSTFRLA</sequence>
<dbReference type="NCBIfam" id="NF009709">
    <property type="entry name" value="PRK13238.1"/>
    <property type="match status" value="1"/>
</dbReference>
<dbReference type="Proteomes" id="UP000177811">
    <property type="component" value="Unassembled WGS sequence"/>
</dbReference>
<dbReference type="Pfam" id="PF01212">
    <property type="entry name" value="Beta_elim_lyase"/>
    <property type="match status" value="1"/>
</dbReference>
<evidence type="ECO:0000256" key="5">
    <source>
        <dbReference type="PIRSR" id="PIRSR611166-50"/>
    </source>
</evidence>
<dbReference type="AlphaFoldDB" id="A0A1G2KXF1"/>
<dbReference type="Gene3D" id="3.90.1150.10">
    <property type="entry name" value="Aspartate Aminotransferase, domain 1"/>
    <property type="match status" value="1"/>
</dbReference>
<dbReference type="InterPro" id="IPR011166">
    <property type="entry name" value="Beta-eliminating_lyase"/>
</dbReference>
<reference evidence="7 8" key="1">
    <citation type="journal article" date="2016" name="Nat. Commun.">
        <title>Thousands of microbial genomes shed light on interconnected biogeochemical processes in an aquifer system.</title>
        <authorList>
            <person name="Anantharaman K."/>
            <person name="Brown C.T."/>
            <person name="Hug L.A."/>
            <person name="Sharon I."/>
            <person name="Castelle C.J."/>
            <person name="Probst A.J."/>
            <person name="Thomas B.C."/>
            <person name="Singh A."/>
            <person name="Wilkins M.J."/>
            <person name="Karaoz U."/>
            <person name="Brodie E.L."/>
            <person name="Williams K.H."/>
            <person name="Hubbard S.S."/>
            <person name="Banfield J.F."/>
        </authorList>
    </citation>
    <scope>NUCLEOTIDE SEQUENCE [LARGE SCALE GENOMIC DNA]</scope>
</reference>
<evidence type="ECO:0000256" key="1">
    <source>
        <dbReference type="ARBA" id="ARBA00001933"/>
    </source>
</evidence>
<keyword evidence="3 5" id="KW-0663">Pyridoxal phosphate</keyword>
<dbReference type="InterPro" id="IPR015424">
    <property type="entry name" value="PyrdxlP-dep_Trfase"/>
</dbReference>
<dbReference type="PANTHER" id="PTHR32325:SF4">
    <property type="entry name" value="TRYPTOPHANASE"/>
    <property type="match status" value="1"/>
</dbReference>
<comment type="similarity">
    <text evidence="2">Belongs to the beta-eliminating lyase family.</text>
</comment>
<evidence type="ECO:0000256" key="2">
    <source>
        <dbReference type="ARBA" id="ARBA00009721"/>
    </source>
</evidence>
<dbReference type="GO" id="GO:0016830">
    <property type="term" value="F:carbon-carbon lyase activity"/>
    <property type="evidence" value="ECO:0007669"/>
    <property type="project" value="InterPro"/>
</dbReference>
<dbReference type="InterPro" id="IPR015422">
    <property type="entry name" value="PyrdxlP-dep_Trfase_small"/>
</dbReference>
<feature type="modified residue" description="N6-(pyridoxal phosphate)lysine" evidence="5">
    <location>
        <position position="254"/>
    </location>
</feature>
<organism evidence="7 8">
    <name type="scientific">Candidatus Sungbacteria bacterium RIFCSPHIGHO2_02_FULL_51_29</name>
    <dbReference type="NCBI Taxonomy" id="1802273"/>
    <lineage>
        <taxon>Bacteria</taxon>
        <taxon>Candidatus Sungiibacteriota</taxon>
    </lineage>
</organism>
<dbReference type="Gene3D" id="3.40.640.10">
    <property type="entry name" value="Type I PLP-dependent aspartate aminotransferase-like (Major domain)"/>
    <property type="match status" value="1"/>
</dbReference>
<dbReference type="PANTHER" id="PTHR32325">
    <property type="entry name" value="BETA-ELIMINATING LYASE-LIKE PROTEIN-RELATED"/>
    <property type="match status" value="1"/>
</dbReference>
<evidence type="ECO:0000313" key="8">
    <source>
        <dbReference type="Proteomes" id="UP000177811"/>
    </source>
</evidence>
<dbReference type="InterPro" id="IPR001597">
    <property type="entry name" value="ArAA_b-elim_lyase/Thr_aldolase"/>
</dbReference>
<evidence type="ECO:0000259" key="6">
    <source>
        <dbReference type="Pfam" id="PF01212"/>
    </source>
</evidence>
<evidence type="ECO:0000256" key="3">
    <source>
        <dbReference type="ARBA" id="ARBA00022898"/>
    </source>
</evidence>
<dbReference type="InterPro" id="IPR015421">
    <property type="entry name" value="PyrdxlP-dep_Trfase_major"/>
</dbReference>
<comment type="cofactor">
    <cofactor evidence="1 5">
        <name>pyridoxal 5'-phosphate</name>
        <dbReference type="ChEBI" id="CHEBI:597326"/>
    </cofactor>
</comment>
<dbReference type="EMBL" id="MHQL01000006">
    <property type="protein sequence ID" value="OHA03884.1"/>
    <property type="molecule type" value="Genomic_DNA"/>
</dbReference>
<name>A0A1G2KXF1_9BACT</name>
<comment type="caution">
    <text evidence="7">The sequence shown here is derived from an EMBL/GenBank/DDBJ whole genome shotgun (WGS) entry which is preliminary data.</text>
</comment>